<evidence type="ECO:0000256" key="6">
    <source>
        <dbReference type="ARBA" id="ARBA00023237"/>
    </source>
</evidence>
<dbReference type="InterPro" id="IPR012910">
    <property type="entry name" value="Plug_dom"/>
</dbReference>
<keyword evidence="8" id="KW-0732">Signal</keyword>
<name>A0A3E1Y9S3_9BACT</name>
<dbReference type="SUPFAM" id="SSF49464">
    <property type="entry name" value="Carboxypeptidase regulatory domain-like"/>
    <property type="match status" value="1"/>
</dbReference>
<keyword evidence="10" id="KW-0675">Receptor</keyword>
<dbReference type="InterPro" id="IPR039426">
    <property type="entry name" value="TonB-dep_rcpt-like"/>
</dbReference>
<evidence type="ECO:0000256" key="8">
    <source>
        <dbReference type="SAM" id="SignalP"/>
    </source>
</evidence>
<dbReference type="GO" id="GO:0009279">
    <property type="term" value="C:cell outer membrane"/>
    <property type="evidence" value="ECO:0007669"/>
    <property type="project" value="UniProtKB-SubCell"/>
</dbReference>
<dbReference type="Gene3D" id="2.60.40.1120">
    <property type="entry name" value="Carboxypeptidase-like, regulatory domain"/>
    <property type="match status" value="1"/>
</dbReference>
<dbReference type="InterPro" id="IPR023996">
    <property type="entry name" value="TonB-dep_OMP_SusC/RagA"/>
</dbReference>
<keyword evidence="5 7" id="KW-0472">Membrane</keyword>
<feature type="signal peptide" evidence="8">
    <location>
        <begin position="1"/>
        <end position="22"/>
    </location>
</feature>
<feature type="domain" description="TonB-dependent receptor plug" evidence="9">
    <location>
        <begin position="116"/>
        <end position="234"/>
    </location>
</feature>
<dbReference type="NCBIfam" id="TIGR04057">
    <property type="entry name" value="SusC_RagA_signa"/>
    <property type="match status" value="1"/>
</dbReference>
<dbReference type="Gene3D" id="2.40.170.20">
    <property type="entry name" value="TonB-dependent receptor, beta-barrel domain"/>
    <property type="match status" value="1"/>
</dbReference>
<dbReference type="Proteomes" id="UP000260644">
    <property type="component" value="Unassembled WGS sequence"/>
</dbReference>
<evidence type="ECO:0000256" key="4">
    <source>
        <dbReference type="ARBA" id="ARBA00022692"/>
    </source>
</evidence>
<evidence type="ECO:0000256" key="7">
    <source>
        <dbReference type="PROSITE-ProRule" id="PRU01360"/>
    </source>
</evidence>
<evidence type="ECO:0000256" key="5">
    <source>
        <dbReference type="ARBA" id="ARBA00023136"/>
    </source>
</evidence>
<accession>A0A3E1Y9S3</accession>
<dbReference type="InterPro" id="IPR023997">
    <property type="entry name" value="TonB-dep_OMP_SusC/RagA_CS"/>
</dbReference>
<keyword evidence="6 7" id="KW-0998">Cell outer membrane</keyword>
<keyword evidence="4 7" id="KW-0812">Transmembrane</keyword>
<keyword evidence="11" id="KW-1185">Reference proteome</keyword>
<evidence type="ECO:0000256" key="3">
    <source>
        <dbReference type="ARBA" id="ARBA00022452"/>
    </source>
</evidence>
<dbReference type="EMBL" id="QPMM01000006">
    <property type="protein sequence ID" value="RFS22459.1"/>
    <property type="molecule type" value="Genomic_DNA"/>
</dbReference>
<evidence type="ECO:0000313" key="11">
    <source>
        <dbReference type="Proteomes" id="UP000260644"/>
    </source>
</evidence>
<comment type="similarity">
    <text evidence="7">Belongs to the TonB-dependent receptor family.</text>
</comment>
<organism evidence="10 11">
    <name type="scientific">Chitinophaga silvatica</name>
    <dbReference type="NCBI Taxonomy" id="2282649"/>
    <lineage>
        <taxon>Bacteria</taxon>
        <taxon>Pseudomonadati</taxon>
        <taxon>Bacteroidota</taxon>
        <taxon>Chitinophagia</taxon>
        <taxon>Chitinophagales</taxon>
        <taxon>Chitinophagaceae</taxon>
        <taxon>Chitinophaga</taxon>
    </lineage>
</organism>
<evidence type="ECO:0000259" key="9">
    <source>
        <dbReference type="Pfam" id="PF07715"/>
    </source>
</evidence>
<dbReference type="InterPro" id="IPR008969">
    <property type="entry name" value="CarboxyPept-like_regulatory"/>
</dbReference>
<comment type="subcellular location">
    <subcellularLocation>
        <location evidence="1 7">Cell outer membrane</location>
        <topology evidence="1 7">Multi-pass membrane protein</topology>
    </subcellularLocation>
</comment>
<reference evidence="10 11" key="1">
    <citation type="submission" date="2018-07" db="EMBL/GenBank/DDBJ databases">
        <title>Chitinophaga K2CV101002-2 sp. nov., isolated from a monsoon evergreen broad-leaved forest soil.</title>
        <authorList>
            <person name="Lv Y."/>
        </authorList>
    </citation>
    <scope>NUCLEOTIDE SEQUENCE [LARGE SCALE GENOMIC DNA]</scope>
    <source>
        <strain evidence="10 11">GDMCC 1.1288</strain>
    </source>
</reference>
<dbReference type="InterPro" id="IPR037066">
    <property type="entry name" value="Plug_dom_sf"/>
</dbReference>
<sequence>MLMRKVLFLLLSVLFLGGQVYAQSRTVTGRVTDAKDGSGIPGATVQIKGTSKGTVTNPQGSFTLQVDGNVTLVVSFIGFEQKEVATGNVSTVNVALKTDSKSLEEVIVTGYTIEKKVNSTIAASTISGAKINNVALPDVNQMLQGNAPGVAVSTNSGQPGAKTEVRIRGIGSISASNAPIYVVDGVIVSSGDFTQNTATSDVISTINPADIENITVLKDASATALYGSRGSNGVIVITTKSGKKGTNKINFNGKYGFQNLARSIPMMSSAELLEYQREGMRNATNKDGSKLYTEEQVLANRPDMLKNVNTDWAGLAFHTGKTQSYGINASGGNDKTLYYASGDYFKQEGILIGSNFSRYNGRLNVDHKFNDKFDLSFKVNGSYTDMRSASAGNSYSSPLMGALGNVPYIPAYDANGKPYNGYTAGQPGTTTWADLSSIPSSLRPVLRGGNFLSTVENNYNKSNTAQTVFNVALGYNIIDGLRFVVKGNAEITNIREKQWTSPNSYDGRNYGGYLYNVNTNMGLYTTQQLLTYNFSIAKDHNIRLLAGNEYSFSNRVWNYSAKNGFPSQSSQVPDAGSTYFDMAGDELNYAFQALIGKVDYDYKNKYFLSGSYRRDGSSRFPKDSRYGNFYSIGAAWRITEEDFAKNISWLNDLKLRSSYGVMGNAEGLGNYPYQPLFSLLGAYDGQSVAYQKQPGNPNLGWEKQNLFDVGIDVSVLNRRLFGSFGFYDKRSSALLLEKPLSMTTGYATMNMNVGQMMNQGFEITIGGVPVATKNFTWTSDLNFATLKNKVLSLGGDQFIPAGTRQRIEVGMPFGSWYLPIWAGVDPKTGSAQWLDKDGKVTTVYSQAARQYAGQALPKITGGFTNKFNYKEFDLSVFITFSAGNKAYNSNRANLESDGNNTTGNQAKDALDHWQYEGQISDRPKVIWGNSTSSTSTSTRFLEDVSYAKLRNVTLGYNLPKSLISRTKLQNLRVYAQAENLFTLTKYKGWDPDVNTNPAAPTSTANVAVSNGGVDFYRYPTSRIFTFGINVGL</sequence>
<dbReference type="AlphaFoldDB" id="A0A3E1Y9S3"/>
<dbReference type="SUPFAM" id="SSF56935">
    <property type="entry name" value="Porins"/>
    <property type="match status" value="1"/>
</dbReference>
<dbReference type="NCBIfam" id="TIGR04056">
    <property type="entry name" value="OMP_RagA_SusC"/>
    <property type="match status" value="1"/>
</dbReference>
<proteinExistence type="inferred from homology"/>
<gene>
    <name evidence="10" type="ORF">DVR12_11670</name>
</gene>
<evidence type="ECO:0000256" key="1">
    <source>
        <dbReference type="ARBA" id="ARBA00004571"/>
    </source>
</evidence>
<dbReference type="Pfam" id="PF07715">
    <property type="entry name" value="Plug"/>
    <property type="match status" value="1"/>
</dbReference>
<comment type="caution">
    <text evidence="10">The sequence shown here is derived from an EMBL/GenBank/DDBJ whole genome shotgun (WGS) entry which is preliminary data.</text>
</comment>
<dbReference type="Pfam" id="PF13715">
    <property type="entry name" value="CarbopepD_reg_2"/>
    <property type="match status" value="1"/>
</dbReference>
<keyword evidence="2 7" id="KW-0813">Transport</keyword>
<evidence type="ECO:0000313" key="10">
    <source>
        <dbReference type="EMBL" id="RFS22459.1"/>
    </source>
</evidence>
<protein>
    <submittedName>
        <fullName evidence="10">TonB-dependent receptor</fullName>
    </submittedName>
</protein>
<keyword evidence="3 7" id="KW-1134">Transmembrane beta strand</keyword>
<dbReference type="PROSITE" id="PS52016">
    <property type="entry name" value="TONB_DEPENDENT_REC_3"/>
    <property type="match status" value="1"/>
</dbReference>
<dbReference type="Gene3D" id="2.170.130.10">
    <property type="entry name" value="TonB-dependent receptor, plug domain"/>
    <property type="match status" value="1"/>
</dbReference>
<feature type="chain" id="PRO_5017750691" evidence="8">
    <location>
        <begin position="23"/>
        <end position="1032"/>
    </location>
</feature>
<evidence type="ECO:0000256" key="2">
    <source>
        <dbReference type="ARBA" id="ARBA00022448"/>
    </source>
</evidence>
<dbReference type="InterPro" id="IPR036942">
    <property type="entry name" value="Beta-barrel_TonB_sf"/>
</dbReference>